<protein>
    <recommendedName>
        <fullName evidence="1">DUF6593 domain-containing protein</fullName>
    </recommendedName>
</protein>
<evidence type="ECO:0000313" key="2">
    <source>
        <dbReference type="EMBL" id="KZT06476.1"/>
    </source>
</evidence>
<dbReference type="Proteomes" id="UP000076871">
    <property type="component" value="Unassembled WGS sequence"/>
</dbReference>
<evidence type="ECO:0000313" key="3">
    <source>
        <dbReference type="Proteomes" id="UP000076871"/>
    </source>
</evidence>
<sequence>MTASHVLLQFSADPWNARFEDSERRKAFTVIMVEEDPNLIMRLTLEDEWSKQHNDIMGPNRSYFYFGPSRAPGFLVYGNGSPLSMDKVLRRKKEASSSRYFTAQNGRELKWKIAPERYECVDSKGTTVALWERSRLQDEFHARLTVTQSGLSIITELLTTLTLNRIASIMNW</sequence>
<dbReference type="EMBL" id="KV427624">
    <property type="protein sequence ID" value="KZT06476.1"/>
    <property type="molecule type" value="Genomic_DNA"/>
</dbReference>
<keyword evidence="3" id="KW-1185">Reference proteome</keyword>
<dbReference type="Pfam" id="PF20236">
    <property type="entry name" value="DUF6593"/>
    <property type="match status" value="1"/>
</dbReference>
<evidence type="ECO:0000259" key="1">
    <source>
        <dbReference type="Pfam" id="PF20236"/>
    </source>
</evidence>
<feature type="domain" description="DUF6593" evidence="1">
    <location>
        <begin position="75"/>
        <end position="161"/>
    </location>
</feature>
<dbReference type="InParanoid" id="A0A165E8N8"/>
<proteinExistence type="predicted"/>
<dbReference type="OrthoDB" id="3168860at2759"/>
<reference evidence="2 3" key="1">
    <citation type="journal article" date="2016" name="Mol. Biol. Evol.">
        <title>Comparative Genomics of Early-Diverging Mushroom-Forming Fungi Provides Insights into the Origins of Lignocellulose Decay Capabilities.</title>
        <authorList>
            <person name="Nagy L.G."/>
            <person name="Riley R."/>
            <person name="Tritt A."/>
            <person name="Adam C."/>
            <person name="Daum C."/>
            <person name="Floudas D."/>
            <person name="Sun H."/>
            <person name="Yadav J.S."/>
            <person name="Pangilinan J."/>
            <person name="Larsson K.H."/>
            <person name="Matsuura K."/>
            <person name="Barry K."/>
            <person name="Labutti K."/>
            <person name="Kuo R."/>
            <person name="Ohm R.A."/>
            <person name="Bhattacharya S.S."/>
            <person name="Shirouzu T."/>
            <person name="Yoshinaga Y."/>
            <person name="Martin F.M."/>
            <person name="Grigoriev I.V."/>
            <person name="Hibbett D.S."/>
        </authorList>
    </citation>
    <scope>NUCLEOTIDE SEQUENCE [LARGE SCALE GENOMIC DNA]</scope>
    <source>
        <strain evidence="2 3">93-53</strain>
    </source>
</reference>
<accession>A0A165E8N8</accession>
<dbReference type="STRING" id="1314785.A0A165E8N8"/>
<gene>
    <name evidence="2" type="ORF">LAESUDRAFT_700298</name>
</gene>
<name>A0A165E8N8_9APHY</name>
<dbReference type="AlphaFoldDB" id="A0A165E8N8"/>
<dbReference type="InterPro" id="IPR046528">
    <property type="entry name" value="DUF6593"/>
</dbReference>
<dbReference type="GeneID" id="63823438"/>
<dbReference type="RefSeq" id="XP_040764216.1">
    <property type="nucleotide sequence ID" value="XM_040906409.1"/>
</dbReference>
<organism evidence="2 3">
    <name type="scientific">Laetiporus sulphureus 93-53</name>
    <dbReference type="NCBI Taxonomy" id="1314785"/>
    <lineage>
        <taxon>Eukaryota</taxon>
        <taxon>Fungi</taxon>
        <taxon>Dikarya</taxon>
        <taxon>Basidiomycota</taxon>
        <taxon>Agaricomycotina</taxon>
        <taxon>Agaricomycetes</taxon>
        <taxon>Polyporales</taxon>
        <taxon>Laetiporus</taxon>
    </lineage>
</organism>